<gene>
    <name evidence="2" type="ORF">BRADI_5g12865v3</name>
</gene>
<proteinExistence type="predicted"/>
<evidence type="ECO:0000313" key="2">
    <source>
        <dbReference type="EMBL" id="KQJ83064.1"/>
    </source>
</evidence>
<feature type="signal peptide" evidence="1">
    <location>
        <begin position="1"/>
        <end position="23"/>
    </location>
</feature>
<evidence type="ECO:0000313" key="3">
    <source>
        <dbReference type="EnsemblPlants" id="KQJ83064"/>
    </source>
</evidence>
<keyword evidence="4" id="KW-1185">Reference proteome</keyword>
<sequence>MRPPHSECLPLWHLLILLFSLLGGRVWVRSGGVQGRGGTTGLIVVPALFLEQRAAAPRATSSRAAAPPVSSGFLLLVRRRSPPNPDGVLCLWRSIDLALLKIPSGRRLVLETERAELRAAHHLSDCCAGSRSEPGECVSCLVCSLLLVV</sequence>
<dbReference type="EMBL" id="CM000884">
    <property type="protein sequence ID" value="KQJ83064.1"/>
    <property type="molecule type" value="Genomic_DNA"/>
</dbReference>
<feature type="chain" id="PRO_5036297543" description="Secreted protein" evidence="1">
    <location>
        <begin position="24"/>
        <end position="149"/>
    </location>
</feature>
<dbReference type="Proteomes" id="UP000008810">
    <property type="component" value="Chromosome 5"/>
</dbReference>
<reference evidence="2 3" key="1">
    <citation type="journal article" date="2010" name="Nature">
        <title>Genome sequencing and analysis of the model grass Brachypodium distachyon.</title>
        <authorList>
            <consortium name="International Brachypodium Initiative"/>
        </authorList>
    </citation>
    <scope>NUCLEOTIDE SEQUENCE [LARGE SCALE GENOMIC DNA]</scope>
    <source>
        <strain evidence="2 3">Bd21</strain>
    </source>
</reference>
<dbReference type="EnsemblPlants" id="KQJ83064">
    <property type="protein sequence ID" value="KQJ83064"/>
    <property type="gene ID" value="BRADI_5g12865v3"/>
</dbReference>
<evidence type="ECO:0008006" key="5">
    <source>
        <dbReference type="Google" id="ProtNLM"/>
    </source>
</evidence>
<dbReference type="AlphaFoldDB" id="A0A0Q3IAA4"/>
<name>A0A0Q3IAA4_BRADI</name>
<protein>
    <recommendedName>
        <fullName evidence="5">Secreted protein</fullName>
    </recommendedName>
</protein>
<keyword evidence="1" id="KW-0732">Signal</keyword>
<evidence type="ECO:0000313" key="4">
    <source>
        <dbReference type="Proteomes" id="UP000008810"/>
    </source>
</evidence>
<accession>A0A0Q3IAA4</accession>
<dbReference type="InParanoid" id="A0A0Q3IAA4"/>
<dbReference type="Gramene" id="KQJ83064">
    <property type="protein sequence ID" value="KQJ83064"/>
    <property type="gene ID" value="BRADI_5g12865v3"/>
</dbReference>
<organism evidence="2">
    <name type="scientific">Brachypodium distachyon</name>
    <name type="common">Purple false brome</name>
    <name type="synonym">Trachynia distachya</name>
    <dbReference type="NCBI Taxonomy" id="15368"/>
    <lineage>
        <taxon>Eukaryota</taxon>
        <taxon>Viridiplantae</taxon>
        <taxon>Streptophyta</taxon>
        <taxon>Embryophyta</taxon>
        <taxon>Tracheophyta</taxon>
        <taxon>Spermatophyta</taxon>
        <taxon>Magnoliopsida</taxon>
        <taxon>Liliopsida</taxon>
        <taxon>Poales</taxon>
        <taxon>Poaceae</taxon>
        <taxon>BOP clade</taxon>
        <taxon>Pooideae</taxon>
        <taxon>Stipodae</taxon>
        <taxon>Brachypodieae</taxon>
        <taxon>Brachypodium</taxon>
    </lineage>
</organism>
<reference evidence="3" key="3">
    <citation type="submission" date="2018-08" db="UniProtKB">
        <authorList>
            <consortium name="EnsemblPlants"/>
        </authorList>
    </citation>
    <scope>IDENTIFICATION</scope>
    <source>
        <strain evidence="3">cv. Bd21</strain>
    </source>
</reference>
<evidence type="ECO:0000256" key="1">
    <source>
        <dbReference type="SAM" id="SignalP"/>
    </source>
</evidence>
<reference evidence="2" key="2">
    <citation type="submission" date="2017-06" db="EMBL/GenBank/DDBJ databases">
        <title>WGS assembly of Brachypodium distachyon.</title>
        <authorList>
            <consortium name="The International Brachypodium Initiative"/>
            <person name="Lucas S."/>
            <person name="Harmon-Smith M."/>
            <person name="Lail K."/>
            <person name="Tice H."/>
            <person name="Grimwood J."/>
            <person name="Bruce D."/>
            <person name="Barry K."/>
            <person name="Shu S."/>
            <person name="Lindquist E."/>
            <person name="Wang M."/>
            <person name="Pitluck S."/>
            <person name="Vogel J.P."/>
            <person name="Garvin D.F."/>
            <person name="Mockler T.C."/>
            <person name="Schmutz J."/>
            <person name="Rokhsar D."/>
            <person name="Bevan M.W."/>
        </authorList>
    </citation>
    <scope>NUCLEOTIDE SEQUENCE</scope>
    <source>
        <strain evidence="2">Bd21</strain>
    </source>
</reference>